<proteinExistence type="predicted"/>
<evidence type="ECO:0000313" key="3">
    <source>
        <dbReference type="Proteomes" id="UP000198356"/>
    </source>
</evidence>
<dbReference type="EMBL" id="FZOU01000001">
    <property type="protein sequence ID" value="SNS32631.1"/>
    <property type="molecule type" value="Genomic_DNA"/>
</dbReference>
<evidence type="ECO:0000313" key="2">
    <source>
        <dbReference type="EMBL" id="SNS32631.1"/>
    </source>
</evidence>
<accession>A0A239DKQ5</accession>
<protein>
    <submittedName>
        <fullName evidence="2">Uncharacterized protein</fullName>
    </submittedName>
</protein>
<gene>
    <name evidence="2" type="ORF">SAMN05421770_101509</name>
</gene>
<keyword evidence="3" id="KW-1185">Reference proteome</keyword>
<keyword evidence="1" id="KW-1133">Transmembrane helix</keyword>
<keyword evidence="1" id="KW-0472">Membrane</keyword>
<sequence>MRPVRVKWGKLRVKIPAEAILFVVLNTFLLVHLLNY</sequence>
<reference evidence="2 3" key="1">
    <citation type="submission" date="2017-06" db="EMBL/GenBank/DDBJ databases">
        <authorList>
            <person name="Kim H.J."/>
            <person name="Triplett B.A."/>
        </authorList>
    </citation>
    <scope>NUCLEOTIDE SEQUENCE [LARGE SCALE GENOMIC DNA]</scope>
    <source>
        <strain evidence="2 3">DSM 18704</strain>
    </source>
</reference>
<organism evidence="2 3">
    <name type="scientific">Granulicella rosea</name>
    <dbReference type="NCBI Taxonomy" id="474952"/>
    <lineage>
        <taxon>Bacteria</taxon>
        <taxon>Pseudomonadati</taxon>
        <taxon>Acidobacteriota</taxon>
        <taxon>Terriglobia</taxon>
        <taxon>Terriglobales</taxon>
        <taxon>Acidobacteriaceae</taxon>
        <taxon>Granulicella</taxon>
    </lineage>
</organism>
<dbReference type="AlphaFoldDB" id="A0A239DKQ5"/>
<name>A0A239DKQ5_9BACT</name>
<feature type="transmembrane region" description="Helical" evidence="1">
    <location>
        <begin position="15"/>
        <end position="34"/>
    </location>
</feature>
<evidence type="ECO:0000256" key="1">
    <source>
        <dbReference type="SAM" id="Phobius"/>
    </source>
</evidence>
<keyword evidence="1" id="KW-0812">Transmembrane</keyword>
<dbReference type="Proteomes" id="UP000198356">
    <property type="component" value="Unassembled WGS sequence"/>
</dbReference>